<dbReference type="InterPro" id="IPR005693">
    <property type="entry name" value="Mce"/>
</dbReference>
<keyword evidence="1" id="KW-1133">Transmembrane helix</keyword>
<keyword evidence="1" id="KW-0472">Membrane</keyword>
<reference evidence="5" key="1">
    <citation type="submission" date="2018-05" db="EMBL/GenBank/DDBJ databases">
        <authorList>
            <person name="Deangelis K."/>
            <person name="Huntemann M."/>
            <person name="Clum A."/>
            <person name="Pillay M."/>
            <person name="Palaniappan K."/>
            <person name="Varghese N."/>
            <person name="Mikhailova N."/>
            <person name="Stamatis D."/>
            <person name="Reddy T."/>
            <person name="Daum C."/>
            <person name="Shapiro N."/>
            <person name="Ivanova N."/>
            <person name="Kyrpides N."/>
            <person name="Woyke T."/>
        </authorList>
    </citation>
    <scope>NUCLEOTIDE SEQUENCE [LARGE SCALE GENOMIC DNA]</scope>
    <source>
        <strain evidence="5">GAS496</strain>
    </source>
</reference>
<evidence type="ECO:0000256" key="1">
    <source>
        <dbReference type="SAM" id="Phobius"/>
    </source>
</evidence>
<dbReference type="Pfam" id="PF02470">
    <property type="entry name" value="MlaD"/>
    <property type="match status" value="1"/>
</dbReference>
<protein>
    <submittedName>
        <fullName evidence="4">Phospholipid/cholesterol/gamma-HCH transport system substrate-binding protein</fullName>
    </submittedName>
</protein>
<dbReference type="RefSeq" id="WP_110317061.1">
    <property type="nucleotide sequence ID" value="NZ_QJJU01000010.1"/>
</dbReference>
<keyword evidence="1" id="KW-0812">Transmembrane</keyword>
<dbReference type="AlphaFoldDB" id="A0A318HIH7"/>
<dbReference type="InterPro" id="IPR052336">
    <property type="entry name" value="MlaD_Phospholipid_Transporter"/>
</dbReference>
<proteinExistence type="predicted"/>
<gene>
    <name evidence="4" type="ORF">C8E89_11077</name>
</gene>
<accession>A0A318HIH7</accession>
<evidence type="ECO:0000313" key="4">
    <source>
        <dbReference type="EMBL" id="PXX07691.1"/>
    </source>
</evidence>
<organism evidence="4 5">
    <name type="scientific">Mycolicibacterium moriokaense</name>
    <dbReference type="NCBI Taxonomy" id="39691"/>
    <lineage>
        <taxon>Bacteria</taxon>
        <taxon>Bacillati</taxon>
        <taxon>Actinomycetota</taxon>
        <taxon>Actinomycetes</taxon>
        <taxon>Mycobacteriales</taxon>
        <taxon>Mycobacteriaceae</taxon>
        <taxon>Mycolicibacterium</taxon>
    </lineage>
</organism>
<evidence type="ECO:0000313" key="5">
    <source>
        <dbReference type="Proteomes" id="UP000247781"/>
    </source>
</evidence>
<dbReference type="PANTHER" id="PTHR33371">
    <property type="entry name" value="INTERMEMBRANE PHOSPHOLIPID TRANSPORT SYSTEM BINDING PROTEIN MLAD-RELATED"/>
    <property type="match status" value="1"/>
</dbReference>
<comment type="caution">
    <text evidence="4">The sequence shown here is derived from an EMBL/GenBank/DDBJ whole genome shotgun (WGS) entry which is preliminary data.</text>
</comment>
<dbReference type="PANTHER" id="PTHR33371:SF19">
    <property type="entry name" value="MCE-FAMILY PROTEIN MCE4A"/>
    <property type="match status" value="1"/>
</dbReference>
<dbReference type="GO" id="GO:0005576">
    <property type="term" value="C:extracellular region"/>
    <property type="evidence" value="ECO:0007669"/>
    <property type="project" value="TreeGrafter"/>
</dbReference>
<evidence type="ECO:0000259" key="3">
    <source>
        <dbReference type="Pfam" id="PF11887"/>
    </source>
</evidence>
<dbReference type="Proteomes" id="UP000247781">
    <property type="component" value="Unassembled WGS sequence"/>
</dbReference>
<dbReference type="GO" id="GO:0051701">
    <property type="term" value="P:biological process involved in interaction with host"/>
    <property type="evidence" value="ECO:0007669"/>
    <property type="project" value="TreeGrafter"/>
</dbReference>
<dbReference type="InterPro" id="IPR003399">
    <property type="entry name" value="Mce/MlaD"/>
</dbReference>
<dbReference type="OrthoDB" id="3460188at2"/>
<evidence type="ECO:0000259" key="2">
    <source>
        <dbReference type="Pfam" id="PF02470"/>
    </source>
</evidence>
<dbReference type="Pfam" id="PF11887">
    <property type="entry name" value="Mce4_CUP1"/>
    <property type="match status" value="1"/>
</dbReference>
<feature type="domain" description="Mce/MlaD" evidence="2">
    <location>
        <begin position="40"/>
        <end position="116"/>
    </location>
</feature>
<feature type="transmembrane region" description="Helical" evidence="1">
    <location>
        <begin position="12"/>
        <end position="33"/>
    </location>
</feature>
<sequence>MPDIEPKRSHVRIAAAILAAILVAATVFTYLSYTAAFTPTDTVTVTSPRAGLVMESDAKVKYRGIQIGEVKSIDYEGDQAKLTLDIDSNQLNYIPANAIVHIGGTTIFGAKSVEFLQPENPVGMSLKPGAHVQASAVQLEVNTLFQTLTDVLHKVDPINLNATLSALAEGLRGNGDDAGATLAGLNYYLQQLNPKLPTLQEDFKKTAAVANIYGDAGPDLARIVDNAPTISNTIVDQQDNLNATLLAATGLANNGTATLEPAAENYIAAIQRLRAPLKVAADYSPEFGCVLKGVSLAIDRFGPIIGGTKPGLFVASNFIPGVPAYTYPESLPIVNATGGPNCRGLPDVPSKQYGGSWYHTPFLVTDNAYVPFQPNTELQFDAPSTLQFLFNGAFAERDDF</sequence>
<dbReference type="NCBIfam" id="TIGR00996">
    <property type="entry name" value="Mtu_fam_mce"/>
    <property type="match status" value="1"/>
</dbReference>
<dbReference type="EMBL" id="QJJU01000010">
    <property type="protein sequence ID" value="PXX07691.1"/>
    <property type="molecule type" value="Genomic_DNA"/>
</dbReference>
<reference evidence="4 5" key="2">
    <citation type="submission" date="2018-06" db="EMBL/GenBank/DDBJ databases">
        <title>Sequencing of bacterial isolates from soil warming experiment in Harvard Forest, Massachusetts, USA.</title>
        <authorList>
            <person name="Deangelis K.PhD."/>
        </authorList>
    </citation>
    <scope>NUCLEOTIDE SEQUENCE [LARGE SCALE GENOMIC DNA]</scope>
    <source>
        <strain evidence="4 5">GAS496</strain>
    </source>
</reference>
<dbReference type="InterPro" id="IPR024516">
    <property type="entry name" value="Mce_C"/>
</dbReference>
<feature type="domain" description="Mammalian cell entry C-terminal" evidence="3">
    <location>
        <begin position="125"/>
        <end position="340"/>
    </location>
</feature>
<keyword evidence="5" id="KW-1185">Reference proteome</keyword>
<name>A0A318HIH7_9MYCO</name>